<name>A0ABQ9Z4I0_9CRUS</name>
<accession>A0ABQ9Z4I0</accession>
<evidence type="ECO:0000313" key="3">
    <source>
        <dbReference type="Proteomes" id="UP001234178"/>
    </source>
</evidence>
<evidence type="ECO:0000313" key="2">
    <source>
        <dbReference type="EMBL" id="KAK4007800.1"/>
    </source>
</evidence>
<dbReference type="Proteomes" id="UP001234178">
    <property type="component" value="Unassembled WGS sequence"/>
</dbReference>
<sequence>MTWSGYAALYALKCRKDAILIQSAGSGKSVCFQIPCLMQPPGDYIILVVPEISLGEDHLHSFKIIDVRAVFLNANSFKREYAKAFGLQTLDKDRPSVIILENFAQRTRN</sequence>
<protein>
    <recommendedName>
        <fullName evidence="1">DEAD/DEAH-box helicase domain-containing protein</fullName>
    </recommendedName>
</protein>
<comment type="caution">
    <text evidence="2">The sequence shown here is derived from an EMBL/GenBank/DDBJ whole genome shotgun (WGS) entry which is preliminary data.</text>
</comment>
<dbReference type="EMBL" id="JAOYFB010000002">
    <property type="protein sequence ID" value="KAK4007800.1"/>
    <property type="molecule type" value="Genomic_DNA"/>
</dbReference>
<reference evidence="2 3" key="1">
    <citation type="journal article" date="2023" name="Nucleic Acids Res.">
        <title>The hologenome of Daphnia magna reveals possible DNA methylation and microbiome-mediated evolution of the host genome.</title>
        <authorList>
            <person name="Chaturvedi A."/>
            <person name="Li X."/>
            <person name="Dhandapani V."/>
            <person name="Marshall H."/>
            <person name="Kissane S."/>
            <person name="Cuenca-Cambronero M."/>
            <person name="Asole G."/>
            <person name="Calvet F."/>
            <person name="Ruiz-Romero M."/>
            <person name="Marangio P."/>
            <person name="Guigo R."/>
            <person name="Rago D."/>
            <person name="Mirbahai L."/>
            <person name="Eastwood N."/>
            <person name="Colbourne J.K."/>
            <person name="Zhou J."/>
            <person name="Mallon E."/>
            <person name="Orsini L."/>
        </authorList>
    </citation>
    <scope>NUCLEOTIDE SEQUENCE [LARGE SCALE GENOMIC DNA]</scope>
    <source>
        <strain evidence="2">LRV0_1</strain>
    </source>
</reference>
<dbReference type="InterPro" id="IPR027417">
    <property type="entry name" value="P-loop_NTPase"/>
</dbReference>
<organism evidence="2 3">
    <name type="scientific">Daphnia magna</name>
    <dbReference type="NCBI Taxonomy" id="35525"/>
    <lineage>
        <taxon>Eukaryota</taxon>
        <taxon>Metazoa</taxon>
        <taxon>Ecdysozoa</taxon>
        <taxon>Arthropoda</taxon>
        <taxon>Crustacea</taxon>
        <taxon>Branchiopoda</taxon>
        <taxon>Diplostraca</taxon>
        <taxon>Cladocera</taxon>
        <taxon>Anomopoda</taxon>
        <taxon>Daphniidae</taxon>
        <taxon>Daphnia</taxon>
    </lineage>
</organism>
<keyword evidence="3" id="KW-1185">Reference proteome</keyword>
<evidence type="ECO:0000259" key="1">
    <source>
        <dbReference type="Pfam" id="PF00270"/>
    </source>
</evidence>
<gene>
    <name evidence="2" type="ORF">OUZ56_012952</name>
</gene>
<dbReference type="InterPro" id="IPR011545">
    <property type="entry name" value="DEAD/DEAH_box_helicase_dom"/>
</dbReference>
<feature type="domain" description="DEAD/DEAH-box helicase" evidence="1">
    <location>
        <begin position="11"/>
        <end position="64"/>
    </location>
</feature>
<dbReference type="Pfam" id="PF00270">
    <property type="entry name" value="DEAD"/>
    <property type="match status" value="1"/>
</dbReference>
<proteinExistence type="predicted"/>
<dbReference type="Gene3D" id="3.40.50.300">
    <property type="entry name" value="P-loop containing nucleotide triphosphate hydrolases"/>
    <property type="match status" value="1"/>
</dbReference>
<dbReference type="SUPFAM" id="SSF52540">
    <property type="entry name" value="P-loop containing nucleoside triphosphate hydrolases"/>
    <property type="match status" value="1"/>
</dbReference>